<reference evidence="1 2" key="1">
    <citation type="submission" date="2020-06" db="EMBL/GenBank/DDBJ databases">
        <authorList>
            <person name="Li R."/>
            <person name="Bekaert M."/>
        </authorList>
    </citation>
    <scope>NUCLEOTIDE SEQUENCE [LARGE SCALE GENOMIC DNA]</scope>
    <source>
        <strain evidence="2">wild</strain>
    </source>
</reference>
<proteinExistence type="predicted"/>
<keyword evidence="2" id="KW-1185">Reference proteome</keyword>
<dbReference type="OrthoDB" id="6052254at2759"/>
<organism evidence="1 2">
    <name type="scientific">Mytilus coruscus</name>
    <name type="common">Sea mussel</name>
    <dbReference type="NCBI Taxonomy" id="42192"/>
    <lineage>
        <taxon>Eukaryota</taxon>
        <taxon>Metazoa</taxon>
        <taxon>Spiralia</taxon>
        <taxon>Lophotrochozoa</taxon>
        <taxon>Mollusca</taxon>
        <taxon>Bivalvia</taxon>
        <taxon>Autobranchia</taxon>
        <taxon>Pteriomorphia</taxon>
        <taxon>Mytilida</taxon>
        <taxon>Mytiloidea</taxon>
        <taxon>Mytilidae</taxon>
        <taxon>Mytilinae</taxon>
        <taxon>Mytilus</taxon>
    </lineage>
</organism>
<protein>
    <recommendedName>
        <fullName evidence="3">Death domain-containing protein</fullName>
    </recommendedName>
</protein>
<accession>A0A6J8CGU4</accession>
<evidence type="ECO:0008006" key="3">
    <source>
        <dbReference type="Google" id="ProtNLM"/>
    </source>
</evidence>
<evidence type="ECO:0000313" key="2">
    <source>
        <dbReference type="Proteomes" id="UP000507470"/>
    </source>
</evidence>
<dbReference type="EMBL" id="CACVKT020005358">
    <property type="protein sequence ID" value="CAC5394716.1"/>
    <property type="molecule type" value="Genomic_DNA"/>
</dbReference>
<evidence type="ECO:0000313" key="1">
    <source>
        <dbReference type="EMBL" id="CAC5394716.1"/>
    </source>
</evidence>
<dbReference type="Proteomes" id="UP000507470">
    <property type="component" value="Unassembled WGS sequence"/>
</dbReference>
<gene>
    <name evidence="1" type="ORF">MCOR_29439</name>
</gene>
<sequence length="263" mass="30509">MNVTARNYYRDSNDPRKNYPTAAKEAHLRLLADLSNVIDPSVNKVRYDAIIRRLVPYMVSMLSKKAQNFIDIFESLEKLHFVEVGKYGALKKILREFDQQYVQIIENAEDEIKIIMKSHKQPKPVQNSKLHHSEDSFVSTLSEGESHMWVGKIPRQIEHKILTEEDLENFSEAIIPTKLEVVRTAFWLSSTELDQMIKQARGSLTIARFLILLKWQEKNGGTAYVNDIINRFSESLEMDAYSINFVKARSALEKMTLEMNNKK</sequence>
<dbReference type="AlphaFoldDB" id="A0A6J8CGU4"/>
<name>A0A6J8CGU4_MYTCO</name>